<comment type="caution">
    <text evidence="2">The sequence shown here is derived from an EMBL/GenBank/DDBJ whole genome shotgun (WGS) entry which is preliminary data.</text>
</comment>
<dbReference type="Proteomes" id="UP000823775">
    <property type="component" value="Unassembled WGS sequence"/>
</dbReference>
<reference evidence="2 3" key="1">
    <citation type="journal article" date="2021" name="BMC Genomics">
        <title>Datura genome reveals duplications of psychoactive alkaloid biosynthetic genes and high mutation rate following tissue culture.</title>
        <authorList>
            <person name="Rajewski A."/>
            <person name="Carter-House D."/>
            <person name="Stajich J."/>
            <person name="Litt A."/>
        </authorList>
    </citation>
    <scope>NUCLEOTIDE SEQUENCE [LARGE SCALE GENOMIC DNA]</scope>
    <source>
        <strain evidence="2">AR-01</strain>
    </source>
</reference>
<organism evidence="2 3">
    <name type="scientific">Datura stramonium</name>
    <name type="common">Jimsonweed</name>
    <name type="synonym">Common thornapple</name>
    <dbReference type="NCBI Taxonomy" id="4076"/>
    <lineage>
        <taxon>Eukaryota</taxon>
        <taxon>Viridiplantae</taxon>
        <taxon>Streptophyta</taxon>
        <taxon>Embryophyta</taxon>
        <taxon>Tracheophyta</taxon>
        <taxon>Spermatophyta</taxon>
        <taxon>Magnoliopsida</taxon>
        <taxon>eudicotyledons</taxon>
        <taxon>Gunneridae</taxon>
        <taxon>Pentapetalae</taxon>
        <taxon>asterids</taxon>
        <taxon>lamiids</taxon>
        <taxon>Solanales</taxon>
        <taxon>Solanaceae</taxon>
        <taxon>Solanoideae</taxon>
        <taxon>Datureae</taxon>
        <taxon>Datura</taxon>
    </lineage>
</organism>
<feature type="compositionally biased region" description="Polar residues" evidence="1">
    <location>
        <begin position="1"/>
        <end position="17"/>
    </location>
</feature>
<name>A0ABS8SXQ1_DATST</name>
<gene>
    <name evidence="2" type="ORF">HAX54_051461</name>
</gene>
<dbReference type="EMBL" id="JACEIK010000917">
    <property type="protein sequence ID" value="MCD7463812.1"/>
    <property type="molecule type" value="Genomic_DNA"/>
</dbReference>
<feature type="region of interest" description="Disordered" evidence="1">
    <location>
        <begin position="1"/>
        <end position="58"/>
    </location>
</feature>
<protein>
    <submittedName>
        <fullName evidence="2">Uncharacterized protein</fullName>
    </submittedName>
</protein>
<evidence type="ECO:0000256" key="1">
    <source>
        <dbReference type="SAM" id="MobiDB-lite"/>
    </source>
</evidence>
<proteinExistence type="predicted"/>
<feature type="compositionally biased region" description="Basic and acidic residues" evidence="1">
    <location>
        <begin position="26"/>
        <end position="39"/>
    </location>
</feature>
<evidence type="ECO:0000313" key="2">
    <source>
        <dbReference type="EMBL" id="MCD7463812.1"/>
    </source>
</evidence>
<accession>A0ABS8SXQ1</accession>
<sequence length="104" mass="11687">MLPVQASSPRVNWTTPRQGLIGGQKAQDRCKGEKNEVRKIKSGKQRSPRVAPCHARRASTRDTLKAIPEFYNSVTPRAMAPCHLGVHKHPRHTGHLITRETLTF</sequence>
<keyword evidence="3" id="KW-1185">Reference proteome</keyword>
<evidence type="ECO:0000313" key="3">
    <source>
        <dbReference type="Proteomes" id="UP000823775"/>
    </source>
</evidence>